<proteinExistence type="predicted"/>
<feature type="region of interest" description="Disordered" evidence="1">
    <location>
        <begin position="21"/>
        <end position="68"/>
    </location>
</feature>
<keyword evidence="2" id="KW-0732">Signal</keyword>
<accession>A0ABW2BEW6</accession>
<dbReference type="EMBL" id="JBHSWN010000001">
    <property type="protein sequence ID" value="MFC6788968.1"/>
    <property type="molecule type" value="Genomic_DNA"/>
</dbReference>
<evidence type="ECO:0000256" key="1">
    <source>
        <dbReference type="SAM" id="MobiDB-lite"/>
    </source>
</evidence>
<evidence type="ECO:0000256" key="2">
    <source>
        <dbReference type="SAM" id="SignalP"/>
    </source>
</evidence>
<evidence type="ECO:0000313" key="4">
    <source>
        <dbReference type="Proteomes" id="UP001596292"/>
    </source>
</evidence>
<evidence type="ECO:0000313" key="3">
    <source>
        <dbReference type="EMBL" id="MFC6788968.1"/>
    </source>
</evidence>
<feature type="chain" id="PRO_5045063641" evidence="2">
    <location>
        <begin position="23"/>
        <end position="99"/>
    </location>
</feature>
<organism evidence="3 4">
    <name type="scientific">Methylobacterium komagatae</name>
    <dbReference type="NCBI Taxonomy" id="374425"/>
    <lineage>
        <taxon>Bacteria</taxon>
        <taxon>Pseudomonadati</taxon>
        <taxon>Pseudomonadota</taxon>
        <taxon>Alphaproteobacteria</taxon>
        <taxon>Hyphomicrobiales</taxon>
        <taxon>Methylobacteriaceae</taxon>
        <taxon>Methylobacterium</taxon>
    </lineage>
</organism>
<feature type="compositionally biased region" description="Polar residues" evidence="1">
    <location>
        <begin position="39"/>
        <end position="61"/>
    </location>
</feature>
<name>A0ABW2BEW6_9HYPH</name>
<dbReference type="Proteomes" id="UP001596292">
    <property type="component" value="Unassembled WGS sequence"/>
</dbReference>
<dbReference type="RefSeq" id="WP_378967511.1">
    <property type="nucleotide sequence ID" value="NZ_JBHSWN010000001.1"/>
</dbReference>
<gene>
    <name evidence="3" type="ORF">ACFQE0_04600</name>
</gene>
<reference evidence="4" key="1">
    <citation type="journal article" date="2019" name="Int. J. Syst. Evol. Microbiol.">
        <title>The Global Catalogue of Microorganisms (GCM) 10K type strain sequencing project: providing services to taxonomists for standard genome sequencing and annotation.</title>
        <authorList>
            <consortium name="The Broad Institute Genomics Platform"/>
            <consortium name="The Broad Institute Genome Sequencing Center for Infectious Disease"/>
            <person name="Wu L."/>
            <person name="Ma J."/>
        </authorList>
    </citation>
    <scope>NUCLEOTIDE SEQUENCE [LARGE SCALE GENOMIC DNA]</scope>
    <source>
        <strain evidence="4">CCUG 48316</strain>
    </source>
</reference>
<protein>
    <submittedName>
        <fullName evidence="3">Uncharacterized protein</fullName>
    </submittedName>
</protein>
<comment type="caution">
    <text evidence="3">The sequence shown here is derived from an EMBL/GenBank/DDBJ whole genome shotgun (WGS) entry which is preliminary data.</text>
</comment>
<keyword evidence="4" id="KW-1185">Reference proteome</keyword>
<feature type="signal peptide" evidence="2">
    <location>
        <begin position="1"/>
        <end position="22"/>
    </location>
</feature>
<sequence length="99" mass="10182">MIRFATLSLVAVALAVPSLARAEGGDGSRQAAGGGYMSSFISDPNHNPKSLHSQAAGTGQISGAPMYNDAPAARASTIARRDVIAPNWASGPAPRRTHR</sequence>